<organism evidence="6 7">
    <name type="scientific">Arthrobacter sulfonylureivorans</name>
    <dbReference type="NCBI Taxonomy" id="2486855"/>
    <lineage>
        <taxon>Bacteria</taxon>
        <taxon>Bacillati</taxon>
        <taxon>Actinomycetota</taxon>
        <taxon>Actinomycetes</taxon>
        <taxon>Micrococcales</taxon>
        <taxon>Micrococcaceae</taxon>
        <taxon>Arthrobacter</taxon>
    </lineage>
</organism>
<dbReference type="Pfam" id="PF01614">
    <property type="entry name" value="IclR_C"/>
    <property type="match status" value="1"/>
</dbReference>
<dbReference type="Gene3D" id="3.30.450.40">
    <property type="match status" value="1"/>
</dbReference>
<proteinExistence type="predicted"/>
<sequence length="263" mass="27748">MTITSEPALRAGTETSVRTLARGLSVLSVFDHGNPSMRAADVAARAGLNRAATARVLRTLVQLGYVRCHGEKFALTHQALELGYGYLSGSPLVLASRQGVEWLTGEFEEPCTAGVLADGDVICIAATRVPGMIRAGLTVGARIPAHASSMGKVLMAGLSEDEFRAALDGSQFSRLTEQTIDSTERFRLEIEQVRRQGYAVNDSELQSGHRTVSVPVRDAAGAVVAAVGVNMLATPDTLLAATAAHLPLLRRAAEQIAEGCTPV</sequence>
<dbReference type="PANTHER" id="PTHR30136:SF34">
    <property type="entry name" value="TRANSCRIPTIONAL REGULATOR"/>
    <property type="match status" value="1"/>
</dbReference>
<keyword evidence="7" id="KW-1185">Reference proteome</keyword>
<dbReference type="PROSITE" id="PS51078">
    <property type="entry name" value="ICLR_ED"/>
    <property type="match status" value="1"/>
</dbReference>
<dbReference type="InterPro" id="IPR005471">
    <property type="entry name" value="Tscrpt_reg_IclR_N"/>
</dbReference>
<dbReference type="InterPro" id="IPR014757">
    <property type="entry name" value="Tscrpt_reg_IclR_C"/>
</dbReference>
<dbReference type="SUPFAM" id="SSF46785">
    <property type="entry name" value="Winged helix' DNA-binding domain"/>
    <property type="match status" value="1"/>
</dbReference>
<dbReference type="SMART" id="SM00346">
    <property type="entry name" value="HTH_ICLR"/>
    <property type="match status" value="1"/>
</dbReference>
<evidence type="ECO:0000313" key="7">
    <source>
        <dbReference type="Proteomes" id="UP000829069"/>
    </source>
</evidence>
<evidence type="ECO:0000256" key="3">
    <source>
        <dbReference type="ARBA" id="ARBA00023163"/>
    </source>
</evidence>
<dbReference type="Gene3D" id="1.10.10.10">
    <property type="entry name" value="Winged helix-like DNA-binding domain superfamily/Winged helix DNA-binding domain"/>
    <property type="match status" value="1"/>
</dbReference>
<dbReference type="Pfam" id="PF09339">
    <property type="entry name" value="HTH_IclR"/>
    <property type="match status" value="1"/>
</dbReference>
<dbReference type="InterPro" id="IPR036390">
    <property type="entry name" value="WH_DNA-bd_sf"/>
</dbReference>
<keyword evidence="2" id="KW-0238">DNA-binding</keyword>
<feature type="domain" description="IclR-ED" evidence="5">
    <location>
        <begin position="78"/>
        <end position="262"/>
    </location>
</feature>
<protein>
    <submittedName>
        <fullName evidence="6">Helix-turn-helix domain-containing protein</fullName>
    </submittedName>
</protein>
<dbReference type="EMBL" id="CP093326">
    <property type="protein sequence ID" value="UNK46260.1"/>
    <property type="molecule type" value="Genomic_DNA"/>
</dbReference>
<dbReference type="InterPro" id="IPR036388">
    <property type="entry name" value="WH-like_DNA-bd_sf"/>
</dbReference>
<dbReference type="PROSITE" id="PS51077">
    <property type="entry name" value="HTH_ICLR"/>
    <property type="match status" value="1"/>
</dbReference>
<evidence type="ECO:0000256" key="2">
    <source>
        <dbReference type="ARBA" id="ARBA00023125"/>
    </source>
</evidence>
<reference evidence="6 7" key="1">
    <citation type="submission" date="2022-03" db="EMBL/GenBank/DDBJ databases">
        <title>Isotopic signatures of nitrous oxide derived from detoxification processes.</title>
        <authorList>
            <person name="Behrendt U."/>
            <person name="Buchen C."/>
            <person name="Well R."/>
            <person name="Ulrich A."/>
            <person name="Rohe L."/>
            <person name="Kolb S."/>
            <person name="Schloter M."/>
            <person name="Horn M.A."/>
            <person name="Augustin J."/>
        </authorList>
    </citation>
    <scope>NUCLEOTIDE SEQUENCE [LARGE SCALE GENOMIC DNA]</scope>
    <source>
        <strain evidence="6 7">S4-C24</strain>
    </source>
</reference>
<keyword evidence="1" id="KW-0805">Transcription regulation</keyword>
<dbReference type="PANTHER" id="PTHR30136">
    <property type="entry name" value="HELIX-TURN-HELIX TRANSCRIPTIONAL REGULATOR, ICLR FAMILY"/>
    <property type="match status" value="1"/>
</dbReference>
<feature type="domain" description="HTH iclR-type" evidence="4">
    <location>
        <begin position="17"/>
        <end position="77"/>
    </location>
</feature>
<keyword evidence="3" id="KW-0804">Transcription</keyword>
<dbReference type="SUPFAM" id="SSF55781">
    <property type="entry name" value="GAF domain-like"/>
    <property type="match status" value="1"/>
</dbReference>
<name>A0ABY3W7G3_9MICC</name>
<evidence type="ECO:0000259" key="4">
    <source>
        <dbReference type="PROSITE" id="PS51077"/>
    </source>
</evidence>
<dbReference type="RefSeq" id="WP_241914313.1">
    <property type="nucleotide sequence ID" value="NZ_CP093326.1"/>
</dbReference>
<accession>A0ABY3W7G3</accession>
<evidence type="ECO:0000313" key="6">
    <source>
        <dbReference type="EMBL" id="UNK46260.1"/>
    </source>
</evidence>
<gene>
    <name evidence="6" type="ORF">MNQ99_02520</name>
</gene>
<evidence type="ECO:0000259" key="5">
    <source>
        <dbReference type="PROSITE" id="PS51078"/>
    </source>
</evidence>
<dbReference type="Proteomes" id="UP000829069">
    <property type="component" value="Chromosome"/>
</dbReference>
<dbReference type="InterPro" id="IPR050707">
    <property type="entry name" value="HTH_MetabolicPath_Reg"/>
</dbReference>
<evidence type="ECO:0000256" key="1">
    <source>
        <dbReference type="ARBA" id="ARBA00023015"/>
    </source>
</evidence>
<dbReference type="InterPro" id="IPR029016">
    <property type="entry name" value="GAF-like_dom_sf"/>
</dbReference>